<dbReference type="InterPro" id="IPR050121">
    <property type="entry name" value="Cytochrome_P450_monoxygenase"/>
</dbReference>
<accession>A0ABR4F8Z6</accession>
<dbReference type="PANTHER" id="PTHR24305:SF147">
    <property type="entry name" value="P450, PUTATIVE (EUROFUNG)-RELATED"/>
    <property type="match status" value="1"/>
</dbReference>
<evidence type="ECO:0000313" key="5">
    <source>
        <dbReference type="Proteomes" id="UP001600888"/>
    </source>
</evidence>
<evidence type="ECO:0000256" key="1">
    <source>
        <dbReference type="ARBA" id="ARBA00022617"/>
    </source>
</evidence>
<dbReference type="InterPro" id="IPR001128">
    <property type="entry name" value="Cyt_P450"/>
</dbReference>
<proteinExistence type="predicted"/>
<dbReference type="InterPro" id="IPR036396">
    <property type="entry name" value="Cyt_P450_sf"/>
</dbReference>
<keyword evidence="1" id="KW-0349">Heme</keyword>
<keyword evidence="5" id="KW-1185">Reference proteome</keyword>
<keyword evidence="2" id="KW-0479">Metal-binding</keyword>
<comment type="caution">
    <text evidence="4">The sequence shown here is derived from an EMBL/GenBank/DDBJ whole genome shotgun (WGS) entry which is preliminary data.</text>
</comment>
<sequence length="282" mass="31880">MHEKYGPLVRINPDEVHCSDPGFSDEIYAVGGRKRERTLHQINGAAVGTKAEFGTVDHDLHRIRRAPVAKFFSRSVIMSLEEDIASLAQQLCDKIMTERGKRTPIDLTRAYSNLSTDVISAYCFGESFNLLNQPGWGSNFRDSNLAMLKNWFLFRFFPFLKSLANLGVWFLDYLPDDTALFIRTMQIDVPKLVTKTTEDLKAGVDYPRPIFVKALLESNLSKEDKAPDRMYAEVLGLLGAGTETTAWCLSVLTYHILANPEIFNTLTQELKEAIPNPQHLPH</sequence>
<gene>
    <name evidence="4" type="ORF">FJTKL_13812</name>
</gene>
<dbReference type="SUPFAM" id="SSF48264">
    <property type="entry name" value="Cytochrome P450"/>
    <property type="match status" value="1"/>
</dbReference>
<evidence type="ECO:0008006" key="6">
    <source>
        <dbReference type="Google" id="ProtNLM"/>
    </source>
</evidence>
<dbReference type="PANTHER" id="PTHR24305">
    <property type="entry name" value="CYTOCHROME P450"/>
    <property type="match status" value="1"/>
</dbReference>
<dbReference type="InterPro" id="IPR002401">
    <property type="entry name" value="Cyt_P450_E_grp-I"/>
</dbReference>
<keyword evidence="3" id="KW-0408">Iron</keyword>
<dbReference type="Gene3D" id="1.10.630.10">
    <property type="entry name" value="Cytochrome P450"/>
    <property type="match status" value="1"/>
</dbReference>
<evidence type="ECO:0000313" key="4">
    <source>
        <dbReference type="EMBL" id="KAL2291150.1"/>
    </source>
</evidence>
<dbReference type="EMBL" id="JBAWTH010000007">
    <property type="protein sequence ID" value="KAL2291150.1"/>
    <property type="molecule type" value="Genomic_DNA"/>
</dbReference>
<organism evidence="4 5">
    <name type="scientific">Diaporthe vaccinii</name>
    <dbReference type="NCBI Taxonomy" id="105482"/>
    <lineage>
        <taxon>Eukaryota</taxon>
        <taxon>Fungi</taxon>
        <taxon>Dikarya</taxon>
        <taxon>Ascomycota</taxon>
        <taxon>Pezizomycotina</taxon>
        <taxon>Sordariomycetes</taxon>
        <taxon>Sordariomycetidae</taxon>
        <taxon>Diaporthales</taxon>
        <taxon>Diaporthaceae</taxon>
        <taxon>Diaporthe</taxon>
        <taxon>Diaporthe eres species complex</taxon>
    </lineage>
</organism>
<dbReference type="Pfam" id="PF00067">
    <property type="entry name" value="p450"/>
    <property type="match status" value="1"/>
</dbReference>
<evidence type="ECO:0000256" key="3">
    <source>
        <dbReference type="ARBA" id="ARBA00023004"/>
    </source>
</evidence>
<evidence type="ECO:0000256" key="2">
    <source>
        <dbReference type="ARBA" id="ARBA00022723"/>
    </source>
</evidence>
<dbReference type="PRINTS" id="PR00463">
    <property type="entry name" value="EP450I"/>
</dbReference>
<dbReference type="Proteomes" id="UP001600888">
    <property type="component" value="Unassembled WGS sequence"/>
</dbReference>
<reference evidence="4 5" key="1">
    <citation type="submission" date="2024-03" db="EMBL/GenBank/DDBJ databases">
        <title>A high-quality draft genome sequence of Diaporthe vaccinii, a causative agent of upright dieback and viscid rot disease in cranberry plants.</title>
        <authorList>
            <person name="Sarrasin M."/>
            <person name="Lang B.F."/>
            <person name="Burger G."/>
        </authorList>
    </citation>
    <scope>NUCLEOTIDE SEQUENCE [LARGE SCALE GENOMIC DNA]</scope>
    <source>
        <strain evidence="4 5">IS7</strain>
    </source>
</reference>
<protein>
    <recommendedName>
        <fullName evidence="6">Trichodiene oxygenase</fullName>
    </recommendedName>
</protein>
<name>A0ABR4F8Z6_9PEZI</name>